<feature type="chain" id="PRO_5011452359" evidence="1">
    <location>
        <begin position="24"/>
        <end position="258"/>
    </location>
</feature>
<proteinExistence type="predicted"/>
<evidence type="ECO:0000259" key="2">
    <source>
        <dbReference type="Pfam" id="PF10988"/>
    </source>
</evidence>
<keyword evidence="1" id="KW-0732">Signal</keyword>
<keyword evidence="4" id="KW-1185">Reference proteome</keyword>
<gene>
    <name evidence="3" type="ORF">SAMN04487850_1826</name>
</gene>
<sequence>MKQVRILQVSALLLMAMSLSSCVEVTRTLAFDGKKVVETRNLKGFEEIEISGSPTVYYTQADTFSVRVEGKADAVERIITEVEYGTLRIRNRSKVGPVNVVITTGSQPVIHVTSPDLVGIYLKGSGDFISEHRIDTDIINVDLRGSGDVDIYDLLCDRCHVELVGSGDVDIQRLETQATTVELVGSGDIDIRQHMVDTTSLLLKGSGDIKVDFADGCNSANCELYGSGDIELKGSLRHLSSQKRGSGDIDIDKLYVGK</sequence>
<dbReference type="EMBL" id="FOIQ01000004">
    <property type="protein sequence ID" value="SEW14774.1"/>
    <property type="molecule type" value="Genomic_DNA"/>
</dbReference>
<name>A0A1I0PK36_9BACT</name>
<dbReference type="RefSeq" id="WP_091916037.1">
    <property type="nucleotide sequence ID" value="NZ_FOIQ01000004.1"/>
</dbReference>
<dbReference type="Pfam" id="PF10988">
    <property type="entry name" value="DUF2807"/>
    <property type="match status" value="1"/>
</dbReference>
<dbReference type="Proteomes" id="UP000199373">
    <property type="component" value="Unassembled WGS sequence"/>
</dbReference>
<dbReference type="PROSITE" id="PS51257">
    <property type="entry name" value="PROKAR_LIPOPROTEIN"/>
    <property type="match status" value="1"/>
</dbReference>
<dbReference type="InterPro" id="IPR021255">
    <property type="entry name" value="DUF2807"/>
</dbReference>
<accession>A0A1I0PK36</accession>
<protein>
    <submittedName>
        <fullName evidence="3">Putative auto-transporter adhesin, head GIN domain</fullName>
    </submittedName>
</protein>
<evidence type="ECO:0000313" key="4">
    <source>
        <dbReference type="Proteomes" id="UP000199373"/>
    </source>
</evidence>
<evidence type="ECO:0000256" key="1">
    <source>
        <dbReference type="SAM" id="SignalP"/>
    </source>
</evidence>
<feature type="signal peptide" evidence="1">
    <location>
        <begin position="1"/>
        <end position="23"/>
    </location>
</feature>
<evidence type="ECO:0000313" key="3">
    <source>
        <dbReference type="EMBL" id="SEW14774.1"/>
    </source>
</evidence>
<reference evidence="3 4" key="1">
    <citation type="submission" date="2016-10" db="EMBL/GenBank/DDBJ databases">
        <authorList>
            <person name="de Groot N.N."/>
        </authorList>
    </citation>
    <scope>NUCLEOTIDE SEQUENCE [LARGE SCALE GENOMIC DNA]</scope>
    <source>
        <strain evidence="3 4">TC2-24</strain>
    </source>
</reference>
<dbReference type="Gene3D" id="2.160.20.120">
    <property type="match status" value="1"/>
</dbReference>
<dbReference type="AlphaFoldDB" id="A0A1I0PK36"/>
<organism evidence="3 4">
    <name type="scientific">Prevotella aff. ruminicola Tc2-24</name>
    <dbReference type="NCBI Taxonomy" id="81582"/>
    <lineage>
        <taxon>Bacteria</taxon>
        <taxon>Pseudomonadati</taxon>
        <taxon>Bacteroidota</taxon>
        <taxon>Bacteroidia</taxon>
        <taxon>Bacteroidales</taxon>
        <taxon>Prevotellaceae</taxon>
        <taxon>Prevotella</taxon>
    </lineage>
</organism>
<feature type="domain" description="Putative auto-transporter adhesin head GIN" evidence="2">
    <location>
        <begin position="45"/>
        <end position="211"/>
    </location>
</feature>